<sequence>MSMGRTKCKNIITNVLYSVKRERVSDLMRNTKFPIYIDETCDITNEKWLTFFIRYINFETLNVNSQLVKLINIDAKNSSTEKLFEAFRNKMWNLGVPFLNILALSCDNASVMTRNHESFKQKLECMNRNVITFRCPCHSATLVAAHNVCARIPEYCEEFMKKIANFIHNSPK</sequence>
<comment type="caution">
    <text evidence="1">The sequence shown here is derived from an EMBL/GenBank/DDBJ whole genome shotgun (WGS) entry which is preliminary data.</text>
</comment>
<proteinExistence type="predicted"/>
<dbReference type="SUPFAM" id="SSF53098">
    <property type="entry name" value="Ribonuclease H-like"/>
    <property type="match status" value="1"/>
</dbReference>
<gene>
    <name evidence="1" type="ORF">PV328_001300</name>
</gene>
<dbReference type="PANTHER" id="PTHR37162:SF1">
    <property type="entry name" value="BED-TYPE DOMAIN-CONTAINING PROTEIN"/>
    <property type="match status" value="1"/>
</dbReference>
<protein>
    <recommendedName>
        <fullName evidence="3">DUF4371 domain-containing protein</fullName>
    </recommendedName>
</protein>
<dbReference type="Proteomes" id="UP001168990">
    <property type="component" value="Unassembled WGS sequence"/>
</dbReference>
<name>A0AA39FWP3_9HYME</name>
<reference evidence="1" key="1">
    <citation type="journal article" date="2023" name="bioRxiv">
        <title>Scaffold-level genome assemblies of two parasitoid biocontrol wasps reveal the parthenogenesis mechanism and an associated novel virus.</title>
        <authorList>
            <person name="Inwood S."/>
            <person name="Skelly J."/>
            <person name="Guhlin J."/>
            <person name="Harrop T."/>
            <person name="Goldson S."/>
            <person name="Dearden P."/>
        </authorList>
    </citation>
    <scope>NUCLEOTIDE SEQUENCE</scope>
    <source>
        <strain evidence="1">Irish</strain>
        <tissue evidence="1">Whole body</tissue>
    </source>
</reference>
<dbReference type="EMBL" id="JAQQBS010000001">
    <property type="protein sequence ID" value="KAK0177224.1"/>
    <property type="molecule type" value="Genomic_DNA"/>
</dbReference>
<dbReference type="PANTHER" id="PTHR37162">
    <property type="entry name" value="HAT FAMILY DIMERISATION DOMAINCONTAINING PROTEIN-RELATED"/>
    <property type="match status" value="1"/>
</dbReference>
<dbReference type="InterPro" id="IPR012337">
    <property type="entry name" value="RNaseH-like_sf"/>
</dbReference>
<evidence type="ECO:0000313" key="1">
    <source>
        <dbReference type="EMBL" id="KAK0177224.1"/>
    </source>
</evidence>
<accession>A0AA39FWP3</accession>
<evidence type="ECO:0008006" key="3">
    <source>
        <dbReference type="Google" id="ProtNLM"/>
    </source>
</evidence>
<keyword evidence="2" id="KW-1185">Reference proteome</keyword>
<dbReference type="AlphaFoldDB" id="A0AA39FWP3"/>
<evidence type="ECO:0000313" key="2">
    <source>
        <dbReference type="Proteomes" id="UP001168990"/>
    </source>
</evidence>
<reference evidence="1" key="2">
    <citation type="submission" date="2023-03" db="EMBL/GenBank/DDBJ databases">
        <authorList>
            <person name="Inwood S.N."/>
            <person name="Skelly J.G."/>
            <person name="Guhlin J."/>
            <person name="Harrop T.W.R."/>
            <person name="Goldson S.G."/>
            <person name="Dearden P.K."/>
        </authorList>
    </citation>
    <scope>NUCLEOTIDE SEQUENCE</scope>
    <source>
        <strain evidence="1">Irish</strain>
        <tissue evidence="1">Whole body</tissue>
    </source>
</reference>
<organism evidence="1 2">
    <name type="scientific">Microctonus aethiopoides</name>
    <dbReference type="NCBI Taxonomy" id="144406"/>
    <lineage>
        <taxon>Eukaryota</taxon>
        <taxon>Metazoa</taxon>
        <taxon>Ecdysozoa</taxon>
        <taxon>Arthropoda</taxon>
        <taxon>Hexapoda</taxon>
        <taxon>Insecta</taxon>
        <taxon>Pterygota</taxon>
        <taxon>Neoptera</taxon>
        <taxon>Endopterygota</taxon>
        <taxon>Hymenoptera</taxon>
        <taxon>Apocrita</taxon>
        <taxon>Ichneumonoidea</taxon>
        <taxon>Braconidae</taxon>
        <taxon>Euphorinae</taxon>
        <taxon>Microctonus</taxon>
    </lineage>
</organism>